<dbReference type="Gene3D" id="3.30.1490.190">
    <property type="match status" value="1"/>
</dbReference>
<evidence type="ECO:0000313" key="9">
    <source>
        <dbReference type="Proteomes" id="UP000516446"/>
    </source>
</evidence>
<dbReference type="InterPro" id="IPR036388">
    <property type="entry name" value="WH-like_DNA-bd_sf"/>
</dbReference>
<proteinExistence type="inferred from homology"/>
<reference evidence="8 9" key="1">
    <citation type="submission" date="2019-08" db="EMBL/GenBank/DDBJ databases">
        <authorList>
            <person name="Chang H.C."/>
            <person name="Mun S.Y."/>
        </authorList>
    </citation>
    <scope>NUCLEOTIDE SEQUENCE [LARGE SCALE GENOMIC DNA]</scope>
    <source>
        <strain evidence="8 9">SK</strain>
    </source>
</reference>
<dbReference type="EMBL" id="CP043431">
    <property type="protein sequence ID" value="QNT64120.1"/>
    <property type="molecule type" value="Genomic_DNA"/>
</dbReference>
<keyword evidence="6" id="KW-0804">Transcription</keyword>
<dbReference type="Pfam" id="PF01475">
    <property type="entry name" value="FUR"/>
    <property type="match status" value="1"/>
</dbReference>
<dbReference type="SUPFAM" id="SSF46785">
    <property type="entry name" value="Winged helix' DNA-binding domain"/>
    <property type="match status" value="1"/>
</dbReference>
<dbReference type="InterPro" id="IPR043135">
    <property type="entry name" value="Fur_C"/>
</dbReference>
<feature type="binding site" evidence="7">
    <location>
        <position position="133"/>
    </location>
    <ligand>
        <name>Zn(2+)</name>
        <dbReference type="ChEBI" id="CHEBI:29105"/>
    </ligand>
</feature>
<dbReference type="InterPro" id="IPR002481">
    <property type="entry name" value="FUR"/>
</dbReference>
<dbReference type="GO" id="GO:0008270">
    <property type="term" value="F:zinc ion binding"/>
    <property type="evidence" value="ECO:0007669"/>
    <property type="project" value="TreeGrafter"/>
</dbReference>
<comment type="similarity">
    <text evidence="1">Belongs to the Fur family.</text>
</comment>
<comment type="cofactor">
    <cofactor evidence="7">
        <name>Zn(2+)</name>
        <dbReference type="ChEBI" id="CHEBI:29105"/>
    </cofactor>
    <text evidence="7">Binds 1 zinc ion per subunit.</text>
</comment>
<dbReference type="GO" id="GO:1900376">
    <property type="term" value="P:regulation of secondary metabolite biosynthetic process"/>
    <property type="evidence" value="ECO:0007669"/>
    <property type="project" value="TreeGrafter"/>
</dbReference>
<dbReference type="GO" id="GO:0003700">
    <property type="term" value="F:DNA-binding transcription factor activity"/>
    <property type="evidence" value="ECO:0007669"/>
    <property type="project" value="InterPro"/>
</dbReference>
<keyword evidence="9" id="KW-1185">Reference proteome</keyword>
<keyword evidence="4" id="KW-0805">Transcription regulation</keyword>
<sequence length="143" mass="16342">MSELEHALTVLQNQGIKKTTQRLNILDYLIHHRIHPSADIIAKSLKMNLTTVYNTLEILISSKLVYVLDNNQDGRKHYDYFGHPHYHVLCRNCGKIVDGSNIDLHSFPNLAHEASNFLIEQTSLEFIGLCEDCQKLLGLTENN</sequence>
<evidence type="ECO:0000256" key="5">
    <source>
        <dbReference type="ARBA" id="ARBA00023125"/>
    </source>
</evidence>
<organism evidence="8 9">
    <name type="scientific">Weissella koreensis</name>
    <dbReference type="NCBI Taxonomy" id="165096"/>
    <lineage>
        <taxon>Bacteria</taxon>
        <taxon>Bacillati</taxon>
        <taxon>Bacillota</taxon>
        <taxon>Bacilli</taxon>
        <taxon>Lactobacillales</taxon>
        <taxon>Lactobacillaceae</taxon>
        <taxon>Weissella</taxon>
    </lineage>
</organism>
<dbReference type="InterPro" id="IPR036390">
    <property type="entry name" value="WH_DNA-bd_sf"/>
</dbReference>
<keyword evidence="2" id="KW-0678">Repressor</keyword>
<keyword evidence="3 7" id="KW-0862">Zinc</keyword>
<dbReference type="Gene3D" id="1.10.10.10">
    <property type="entry name" value="Winged helix-like DNA-binding domain superfamily/Winged helix DNA-binding domain"/>
    <property type="match status" value="1"/>
</dbReference>
<feature type="binding site" evidence="7">
    <location>
        <position position="130"/>
    </location>
    <ligand>
        <name>Zn(2+)</name>
        <dbReference type="ChEBI" id="CHEBI:29105"/>
    </ligand>
</feature>
<evidence type="ECO:0000256" key="3">
    <source>
        <dbReference type="ARBA" id="ARBA00022833"/>
    </source>
</evidence>
<feature type="binding site" evidence="7">
    <location>
        <position position="93"/>
    </location>
    <ligand>
        <name>Zn(2+)</name>
        <dbReference type="ChEBI" id="CHEBI:29105"/>
    </ligand>
</feature>
<accession>A0A7H1MKY4</accession>
<keyword evidence="5" id="KW-0238">DNA-binding</keyword>
<evidence type="ECO:0000256" key="7">
    <source>
        <dbReference type="PIRSR" id="PIRSR602481-1"/>
    </source>
</evidence>
<evidence type="ECO:0000313" key="8">
    <source>
        <dbReference type="EMBL" id="QNT64120.1"/>
    </source>
</evidence>
<dbReference type="RefSeq" id="WP_104914493.1">
    <property type="nucleotide sequence ID" value="NZ_CP026847.1"/>
</dbReference>
<protein>
    <submittedName>
        <fullName evidence="8">Transcriptional repressor</fullName>
    </submittedName>
</protein>
<gene>
    <name evidence="8" type="ORF">FY536_02010</name>
</gene>
<dbReference type="PANTHER" id="PTHR33202">
    <property type="entry name" value="ZINC UPTAKE REGULATION PROTEIN"/>
    <property type="match status" value="1"/>
</dbReference>
<dbReference type="AlphaFoldDB" id="A0A7H1MKY4"/>
<dbReference type="Proteomes" id="UP000516446">
    <property type="component" value="Chromosome"/>
</dbReference>
<dbReference type="PANTHER" id="PTHR33202:SF8">
    <property type="entry name" value="PEROXIDE-RESPONSIVE REPRESSOR PERR"/>
    <property type="match status" value="1"/>
</dbReference>
<evidence type="ECO:0000256" key="1">
    <source>
        <dbReference type="ARBA" id="ARBA00007957"/>
    </source>
</evidence>
<evidence type="ECO:0000256" key="4">
    <source>
        <dbReference type="ARBA" id="ARBA00023015"/>
    </source>
</evidence>
<evidence type="ECO:0000256" key="6">
    <source>
        <dbReference type="ARBA" id="ARBA00023163"/>
    </source>
</evidence>
<dbReference type="GO" id="GO:0045892">
    <property type="term" value="P:negative regulation of DNA-templated transcription"/>
    <property type="evidence" value="ECO:0007669"/>
    <property type="project" value="TreeGrafter"/>
</dbReference>
<dbReference type="CDD" id="cd07153">
    <property type="entry name" value="Fur_like"/>
    <property type="match status" value="1"/>
</dbReference>
<feature type="binding site" evidence="7">
    <location>
        <position position="90"/>
    </location>
    <ligand>
        <name>Zn(2+)</name>
        <dbReference type="ChEBI" id="CHEBI:29105"/>
    </ligand>
</feature>
<keyword evidence="7" id="KW-0479">Metal-binding</keyword>
<dbReference type="GO" id="GO:0000976">
    <property type="term" value="F:transcription cis-regulatory region binding"/>
    <property type="evidence" value="ECO:0007669"/>
    <property type="project" value="TreeGrafter"/>
</dbReference>
<name>A0A7H1MKY4_9LACO</name>
<evidence type="ECO:0000256" key="2">
    <source>
        <dbReference type="ARBA" id="ARBA00022491"/>
    </source>
</evidence>